<dbReference type="EMBL" id="JRYR02000001">
    <property type="protein sequence ID" value="OHX66369.1"/>
    <property type="molecule type" value="Genomic_DNA"/>
</dbReference>
<sequence>MKKRYFTSILISLLILVQLPSYAQHYSSNNTSLEHHKEEKGKSKIAFYMGYTAIPQAINHDVLIVPTIGFDYTYRLNNKFSIGLVNDLEMAQYVVEVEGNQELHHGEEAKETEVLEREFAYVGAVVLFYSPIEGWNIGIGPGIELEKNKNLMVGKVLLEKEFELPGEWEIAPTLQYDIKEDVYDSWSLGLTFGKRF</sequence>
<feature type="signal peptide" evidence="1">
    <location>
        <begin position="1"/>
        <end position="23"/>
    </location>
</feature>
<protein>
    <recommendedName>
        <fullName evidence="4">Outer membrane protein beta-barrel domain-containing protein</fullName>
    </recommendedName>
</protein>
<keyword evidence="3" id="KW-1185">Reference proteome</keyword>
<dbReference type="AlphaFoldDB" id="A0A1S1YZD6"/>
<reference evidence="2 3" key="1">
    <citation type="journal article" date="2012" name="Int. J. Syst. Evol. Microbiol.">
        <title>Flammeovirga pacifica sp. nov., isolated from deep-sea sediment.</title>
        <authorList>
            <person name="Xu H."/>
            <person name="Fu Y."/>
            <person name="Yang N."/>
            <person name="Ding Z."/>
            <person name="Lai Q."/>
            <person name="Zeng R."/>
        </authorList>
    </citation>
    <scope>NUCLEOTIDE SEQUENCE [LARGE SCALE GENOMIC DNA]</scope>
    <source>
        <strain evidence="3">DSM 24597 / LMG 26175 / WPAGA1</strain>
    </source>
</reference>
<evidence type="ECO:0000256" key="1">
    <source>
        <dbReference type="SAM" id="SignalP"/>
    </source>
</evidence>
<dbReference type="Proteomes" id="UP000179797">
    <property type="component" value="Unassembled WGS sequence"/>
</dbReference>
<dbReference type="OrthoDB" id="978692at2"/>
<organism evidence="2 3">
    <name type="scientific">Flammeovirga pacifica</name>
    <dbReference type="NCBI Taxonomy" id="915059"/>
    <lineage>
        <taxon>Bacteria</taxon>
        <taxon>Pseudomonadati</taxon>
        <taxon>Bacteroidota</taxon>
        <taxon>Cytophagia</taxon>
        <taxon>Cytophagales</taxon>
        <taxon>Flammeovirgaceae</taxon>
        <taxon>Flammeovirga</taxon>
    </lineage>
</organism>
<evidence type="ECO:0000313" key="3">
    <source>
        <dbReference type="Proteomes" id="UP000179797"/>
    </source>
</evidence>
<comment type="caution">
    <text evidence="2">The sequence shown here is derived from an EMBL/GenBank/DDBJ whole genome shotgun (WGS) entry which is preliminary data.</text>
</comment>
<name>A0A1S1YZD6_FLAPC</name>
<gene>
    <name evidence="2" type="ORF">NH26_08390</name>
</gene>
<accession>A0A1S1YZD6</accession>
<evidence type="ECO:0008006" key="4">
    <source>
        <dbReference type="Google" id="ProtNLM"/>
    </source>
</evidence>
<dbReference type="RefSeq" id="WP_044224824.1">
    <property type="nucleotide sequence ID" value="NZ_JRYR02000001.1"/>
</dbReference>
<proteinExistence type="predicted"/>
<feature type="chain" id="PRO_5010222278" description="Outer membrane protein beta-barrel domain-containing protein" evidence="1">
    <location>
        <begin position="24"/>
        <end position="196"/>
    </location>
</feature>
<evidence type="ECO:0000313" key="2">
    <source>
        <dbReference type="EMBL" id="OHX66369.1"/>
    </source>
</evidence>
<keyword evidence="1" id="KW-0732">Signal</keyword>